<evidence type="ECO:0000256" key="6">
    <source>
        <dbReference type="ARBA" id="ARBA00022670"/>
    </source>
</evidence>
<dbReference type="PANTHER" id="PTHR30627:SF2">
    <property type="entry name" value="PEPTIDOGLYCAN D,D-TRANSPEPTIDASE MRDA"/>
    <property type="match status" value="1"/>
</dbReference>
<evidence type="ECO:0000256" key="11">
    <source>
        <dbReference type="ARBA" id="ARBA00022989"/>
    </source>
</evidence>
<dbReference type="Gene3D" id="3.40.710.10">
    <property type="entry name" value="DD-peptidase/beta-lactamase superfamily"/>
    <property type="match status" value="1"/>
</dbReference>
<dbReference type="InterPro" id="IPR036138">
    <property type="entry name" value="PBP_dimer_sf"/>
</dbReference>
<feature type="domain" description="Penicillin-binding protein dimerisation" evidence="17">
    <location>
        <begin position="88"/>
        <end position="265"/>
    </location>
</feature>
<evidence type="ECO:0000256" key="14">
    <source>
        <dbReference type="NCBIfam" id="TIGR03423"/>
    </source>
</evidence>
<evidence type="ECO:0000313" key="19">
    <source>
        <dbReference type="Proteomes" id="UP000265691"/>
    </source>
</evidence>
<dbReference type="GO" id="GO:0006508">
    <property type="term" value="P:proteolysis"/>
    <property type="evidence" value="ECO:0007669"/>
    <property type="project" value="UniProtKB-KW"/>
</dbReference>
<dbReference type="InterPro" id="IPR012338">
    <property type="entry name" value="Beta-lactam/transpept-like"/>
</dbReference>
<proteinExistence type="predicted"/>
<feature type="domain" description="Penicillin-binding protein transpeptidase" evidence="16">
    <location>
        <begin position="297"/>
        <end position="639"/>
    </location>
</feature>
<dbReference type="GO" id="GO:0009002">
    <property type="term" value="F:serine-type D-Ala-D-Ala carboxypeptidase activity"/>
    <property type="evidence" value="ECO:0007669"/>
    <property type="project" value="UniProtKB-EC"/>
</dbReference>
<reference evidence="18 19" key="1">
    <citation type="submission" date="2017-08" db="EMBL/GenBank/DDBJ databases">
        <title>Reclassification of Bisgaard taxon 37 and 44.</title>
        <authorList>
            <person name="Christensen H."/>
        </authorList>
    </citation>
    <scope>NUCLEOTIDE SEQUENCE [LARGE SCALE GENOMIC DNA]</scope>
    <source>
        <strain evidence="18 19">B96_3</strain>
    </source>
</reference>
<dbReference type="Gene3D" id="3.30.1390.30">
    <property type="entry name" value="Penicillin-binding protein 2a, domain 3"/>
    <property type="match status" value="1"/>
</dbReference>
<gene>
    <name evidence="18" type="primary">mrdA</name>
    <name evidence="18" type="ORF">CKF54_00610</name>
</gene>
<keyword evidence="10" id="KW-0573">Peptidoglycan synthesis</keyword>
<evidence type="ECO:0000256" key="1">
    <source>
        <dbReference type="ARBA" id="ARBA00004167"/>
    </source>
</evidence>
<organism evidence="18 19">
    <name type="scientific">Psittacicella hinzii</name>
    <dbReference type="NCBI Taxonomy" id="2028575"/>
    <lineage>
        <taxon>Bacteria</taxon>
        <taxon>Pseudomonadati</taxon>
        <taxon>Pseudomonadota</taxon>
        <taxon>Gammaproteobacteria</taxon>
        <taxon>Pasteurellales</taxon>
        <taxon>Psittacicellaceae</taxon>
        <taxon>Psittacicella</taxon>
    </lineage>
</organism>
<keyword evidence="7 15" id="KW-0812">Transmembrane</keyword>
<keyword evidence="12 15" id="KW-0472">Membrane</keyword>
<evidence type="ECO:0000256" key="13">
    <source>
        <dbReference type="ARBA" id="ARBA00023316"/>
    </source>
</evidence>
<keyword evidence="6" id="KW-0645">Protease</keyword>
<comment type="subcellular location">
    <subcellularLocation>
        <location evidence="2">Cell membrane</location>
    </subcellularLocation>
    <subcellularLocation>
        <location evidence="1">Membrane</location>
        <topology evidence="1">Single-pass membrane protein</topology>
    </subcellularLocation>
</comment>
<protein>
    <recommendedName>
        <fullName evidence="14">Penicillin-binding protein 2</fullName>
        <ecNumber evidence="14">3.4.16.4</ecNumber>
    </recommendedName>
</protein>
<sequence length="706" mass="78972">MKKRKASYLKSNNKKISFQKKENKKKSLPPSHLIKLSQKSFLIRSWLIFAVITLLLSLVYLHIFRLQVFDNQKYELSSNRNYIKIIPKTPARGIITDRNGIGLALNKEEYGVYILPVSNRKARADFEKVKEIINLSEDDYRTFLINKRNSIFRAPTLLKGNLSQEEIAKIMVNKYRLDDISVEPIYTRYYPFGTALPHILGYVGSINDRDNKFIQSLDEANRSNYAGATRIGKIGLEKSYELSLLGTVGYDTVEVNSTGNIIKTIESQDAIPGNNLRLSIDLPLQLYAESVLKGQKGSIIVTDPETSELLAIVSMPTYDANLFVNGISANDYRELLYDEDKPLYNRATMGVYPPGSTIKPMFAFAGLESGLVNANTTIWDPGYWILPKTNQRYRDWLKSGHGYVNLHKSIVESVDTYYYDLAYRMGINNMYNYMSQFGFGNKTGIDIGEESSAVYPNEEWKLKRFKRPWVLGDTPPVGIGQGYFTATPIQLNKALNTLINHGKSTAPYLVLNQVSFDKNLNSDIKTTVAKSEYVFPNAPKKNWNDVLKGMYGVNHEAGGSGLRAFKGAKYTSGGKSGTAQVFSLNGGNYNSKDLKKDLHDHALYIAFAPFDKPKVSVTVVVENGGGGGRVAGPIARQIIDYFLLTRLPHLDKNLTCQAIRDYAVADLQDLGYQVESNELFDLGQLSEANQTCVASSPTSGVTNAMD</sequence>
<dbReference type="GO" id="GO:0071555">
    <property type="term" value="P:cell wall organization"/>
    <property type="evidence" value="ECO:0007669"/>
    <property type="project" value="UniProtKB-KW"/>
</dbReference>
<evidence type="ECO:0000256" key="12">
    <source>
        <dbReference type="ARBA" id="ARBA00023136"/>
    </source>
</evidence>
<evidence type="ECO:0000256" key="15">
    <source>
        <dbReference type="SAM" id="Phobius"/>
    </source>
</evidence>
<dbReference type="Gene3D" id="3.90.1310.10">
    <property type="entry name" value="Penicillin-binding protein 2a (Domain 2)"/>
    <property type="match status" value="1"/>
</dbReference>
<evidence type="ECO:0000256" key="10">
    <source>
        <dbReference type="ARBA" id="ARBA00022984"/>
    </source>
</evidence>
<evidence type="ECO:0000256" key="8">
    <source>
        <dbReference type="ARBA" id="ARBA00022801"/>
    </source>
</evidence>
<dbReference type="GO" id="GO:0009252">
    <property type="term" value="P:peptidoglycan biosynthetic process"/>
    <property type="evidence" value="ECO:0007669"/>
    <property type="project" value="UniProtKB-UniRule"/>
</dbReference>
<evidence type="ECO:0000256" key="3">
    <source>
        <dbReference type="ARBA" id="ARBA00022475"/>
    </source>
</evidence>
<dbReference type="EC" id="3.4.16.4" evidence="14"/>
<dbReference type="Pfam" id="PF00905">
    <property type="entry name" value="Transpeptidase"/>
    <property type="match status" value="1"/>
</dbReference>
<evidence type="ECO:0000259" key="16">
    <source>
        <dbReference type="Pfam" id="PF00905"/>
    </source>
</evidence>
<dbReference type="OrthoDB" id="9766847at2"/>
<name>A0A3A1Y8A1_9GAMM</name>
<evidence type="ECO:0000256" key="4">
    <source>
        <dbReference type="ARBA" id="ARBA00022519"/>
    </source>
</evidence>
<dbReference type="GO" id="GO:0071972">
    <property type="term" value="F:peptidoglycan L,D-transpeptidase activity"/>
    <property type="evidence" value="ECO:0007669"/>
    <property type="project" value="TreeGrafter"/>
</dbReference>
<dbReference type="EMBL" id="NRHC01000003">
    <property type="protein sequence ID" value="RIY34432.1"/>
    <property type="molecule type" value="Genomic_DNA"/>
</dbReference>
<keyword evidence="19" id="KW-1185">Reference proteome</keyword>
<dbReference type="InterPro" id="IPR005311">
    <property type="entry name" value="PBP_dimer"/>
</dbReference>
<dbReference type="InterPro" id="IPR050515">
    <property type="entry name" value="Beta-lactam/transpept"/>
</dbReference>
<dbReference type="InterPro" id="IPR001460">
    <property type="entry name" value="PCN-bd_Tpept"/>
</dbReference>
<dbReference type="Pfam" id="PF03717">
    <property type="entry name" value="PBP_dimer"/>
    <property type="match status" value="1"/>
</dbReference>
<dbReference type="GO" id="GO:0008658">
    <property type="term" value="F:penicillin binding"/>
    <property type="evidence" value="ECO:0007669"/>
    <property type="project" value="UniProtKB-UniRule"/>
</dbReference>
<keyword evidence="9" id="KW-0133">Cell shape</keyword>
<dbReference type="AlphaFoldDB" id="A0A3A1Y8A1"/>
<keyword evidence="13" id="KW-0961">Cell wall biogenesis/degradation</keyword>
<keyword evidence="11 15" id="KW-1133">Transmembrane helix</keyword>
<dbReference type="GO" id="GO:0008360">
    <property type="term" value="P:regulation of cell shape"/>
    <property type="evidence" value="ECO:0007669"/>
    <property type="project" value="UniProtKB-KW"/>
</dbReference>
<evidence type="ECO:0000256" key="2">
    <source>
        <dbReference type="ARBA" id="ARBA00004236"/>
    </source>
</evidence>
<dbReference type="SUPFAM" id="SSF56519">
    <property type="entry name" value="Penicillin binding protein dimerisation domain"/>
    <property type="match status" value="1"/>
</dbReference>
<dbReference type="NCBIfam" id="TIGR03423">
    <property type="entry name" value="pbp2_mrdA"/>
    <property type="match status" value="1"/>
</dbReference>
<evidence type="ECO:0000259" key="17">
    <source>
        <dbReference type="Pfam" id="PF03717"/>
    </source>
</evidence>
<comment type="caution">
    <text evidence="18">The sequence shown here is derived from an EMBL/GenBank/DDBJ whole genome shotgun (WGS) entry which is preliminary data.</text>
</comment>
<evidence type="ECO:0000313" key="18">
    <source>
        <dbReference type="EMBL" id="RIY34432.1"/>
    </source>
</evidence>
<dbReference type="PANTHER" id="PTHR30627">
    <property type="entry name" value="PEPTIDOGLYCAN D,D-TRANSPEPTIDASE"/>
    <property type="match status" value="1"/>
</dbReference>
<keyword evidence="3" id="KW-1003">Cell membrane</keyword>
<keyword evidence="4" id="KW-0997">Cell inner membrane</keyword>
<keyword evidence="8" id="KW-0378">Hydrolase</keyword>
<keyword evidence="5" id="KW-0121">Carboxypeptidase</keyword>
<dbReference type="Proteomes" id="UP000265691">
    <property type="component" value="Unassembled WGS sequence"/>
</dbReference>
<dbReference type="InterPro" id="IPR017790">
    <property type="entry name" value="Penicillin-binding_protein_2"/>
</dbReference>
<evidence type="ECO:0000256" key="7">
    <source>
        <dbReference type="ARBA" id="ARBA00022692"/>
    </source>
</evidence>
<feature type="transmembrane region" description="Helical" evidence="15">
    <location>
        <begin position="41"/>
        <end position="63"/>
    </location>
</feature>
<accession>A0A3A1Y8A1</accession>
<evidence type="ECO:0000256" key="5">
    <source>
        <dbReference type="ARBA" id="ARBA00022645"/>
    </source>
</evidence>
<evidence type="ECO:0000256" key="9">
    <source>
        <dbReference type="ARBA" id="ARBA00022960"/>
    </source>
</evidence>
<dbReference type="RefSeq" id="WP_119524323.1">
    <property type="nucleotide sequence ID" value="NZ_NRHC01000003.1"/>
</dbReference>
<dbReference type="SUPFAM" id="SSF56601">
    <property type="entry name" value="beta-lactamase/transpeptidase-like"/>
    <property type="match status" value="1"/>
</dbReference>
<dbReference type="GO" id="GO:0005886">
    <property type="term" value="C:plasma membrane"/>
    <property type="evidence" value="ECO:0007669"/>
    <property type="project" value="UniProtKB-SubCell"/>
</dbReference>